<evidence type="ECO:0000313" key="3">
    <source>
        <dbReference type="Proteomes" id="UP000257109"/>
    </source>
</evidence>
<comment type="caution">
    <text evidence="2">The sequence shown here is derived from an EMBL/GenBank/DDBJ whole genome shotgun (WGS) entry which is preliminary data.</text>
</comment>
<name>A0A371I8B3_MUCPR</name>
<reference evidence="2" key="1">
    <citation type="submission" date="2018-05" db="EMBL/GenBank/DDBJ databases">
        <title>Draft genome of Mucuna pruriens seed.</title>
        <authorList>
            <person name="Nnadi N.E."/>
            <person name="Vos R."/>
            <person name="Hasami M.H."/>
            <person name="Devisetty U.K."/>
            <person name="Aguiy J.C."/>
        </authorList>
    </citation>
    <scope>NUCLEOTIDE SEQUENCE [LARGE SCALE GENOMIC DNA]</scope>
    <source>
        <strain evidence="2">JCA_2017</strain>
    </source>
</reference>
<keyword evidence="1" id="KW-0472">Membrane</keyword>
<evidence type="ECO:0000256" key="1">
    <source>
        <dbReference type="SAM" id="Phobius"/>
    </source>
</evidence>
<gene>
    <name evidence="2" type="ORF">CR513_04101</name>
</gene>
<dbReference type="OrthoDB" id="682251at2759"/>
<dbReference type="PANTHER" id="PTHR33825">
    <property type="entry name" value="CHITINASE-LIKE PROTEIN"/>
    <property type="match status" value="1"/>
</dbReference>
<keyword evidence="1" id="KW-1133">Transmembrane helix</keyword>
<dbReference type="EMBL" id="QJKJ01000674">
    <property type="protein sequence ID" value="RDY11265.1"/>
    <property type="molecule type" value="Genomic_DNA"/>
</dbReference>
<proteinExistence type="predicted"/>
<dbReference type="AlphaFoldDB" id="A0A371I8B3"/>
<keyword evidence="3" id="KW-1185">Reference proteome</keyword>
<feature type="transmembrane region" description="Helical" evidence="1">
    <location>
        <begin position="131"/>
        <end position="155"/>
    </location>
</feature>
<feature type="non-terminal residue" evidence="2">
    <location>
        <position position="1"/>
    </location>
</feature>
<organism evidence="2 3">
    <name type="scientific">Mucuna pruriens</name>
    <name type="common">Velvet bean</name>
    <name type="synonym">Dolichos pruriens</name>
    <dbReference type="NCBI Taxonomy" id="157652"/>
    <lineage>
        <taxon>Eukaryota</taxon>
        <taxon>Viridiplantae</taxon>
        <taxon>Streptophyta</taxon>
        <taxon>Embryophyta</taxon>
        <taxon>Tracheophyta</taxon>
        <taxon>Spermatophyta</taxon>
        <taxon>Magnoliopsida</taxon>
        <taxon>eudicotyledons</taxon>
        <taxon>Gunneridae</taxon>
        <taxon>Pentapetalae</taxon>
        <taxon>rosids</taxon>
        <taxon>fabids</taxon>
        <taxon>Fabales</taxon>
        <taxon>Fabaceae</taxon>
        <taxon>Papilionoideae</taxon>
        <taxon>50 kb inversion clade</taxon>
        <taxon>NPAAA clade</taxon>
        <taxon>indigoferoid/millettioid clade</taxon>
        <taxon>Phaseoleae</taxon>
        <taxon>Mucuna</taxon>
    </lineage>
</organism>
<evidence type="ECO:0000313" key="2">
    <source>
        <dbReference type="EMBL" id="RDY11265.1"/>
    </source>
</evidence>
<accession>A0A371I8B3</accession>
<sequence length="240" mass="25845">EGLFVRLQSVFTRFTNKTHSSRNLQNRKVCIKSSMLSQAHLLSSRPFGLHKFPMPTQMAATSRAPLSVPVRTSATSTPFAGDTIPAVAISEQHSPSLPPPSQSLVAAAPSIAVATSLGFRPSPELGLLSHFFVLSMAFAAFFSVAVVSIPTLIAFGRLGASVKKLSKVVSEEVPGTLSSLKLSSMELNELTQQLSSLRNEGQEHCQIKILSKEESNILTLPILLRLVCFNVSGIELAWFG</sequence>
<dbReference type="Proteomes" id="UP000257109">
    <property type="component" value="Unassembled WGS sequence"/>
</dbReference>
<keyword evidence="1" id="KW-0812">Transmembrane</keyword>
<protein>
    <submittedName>
        <fullName evidence="2">Uncharacterized protein</fullName>
    </submittedName>
</protein>
<dbReference type="PANTHER" id="PTHR33825:SF4">
    <property type="entry name" value="OS05G0137600 PROTEIN"/>
    <property type="match status" value="1"/>
</dbReference>